<name>A0A6G1LDL8_9PEZI</name>
<evidence type="ECO:0000313" key="2">
    <source>
        <dbReference type="EMBL" id="KAF2770946.1"/>
    </source>
</evidence>
<sequence length="57" mass="6029">MRVPTLFLALLVTAISFCSADPCDEDPYSCACCQSECGTTPTPSLCVSDMCGNNCEN</sequence>
<protein>
    <submittedName>
        <fullName evidence="2">Uncharacterized protein</fullName>
    </submittedName>
</protein>
<proteinExistence type="predicted"/>
<reference evidence="2" key="1">
    <citation type="journal article" date="2020" name="Stud. Mycol.">
        <title>101 Dothideomycetes genomes: a test case for predicting lifestyles and emergence of pathogens.</title>
        <authorList>
            <person name="Haridas S."/>
            <person name="Albert R."/>
            <person name="Binder M."/>
            <person name="Bloem J."/>
            <person name="Labutti K."/>
            <person name="Salamov A."/>
            <person name="Andreopoulos B."/>
            <person name="Baker S."/>
            <person name="Barry K."/>
            <person name="Bills G."/>
            <person name="Bluhm B."/>
            <person name="Cannon C."/>
            <person name="Castanera R."/>
            <person name="Culley D."/>
            <person name="Daum C."/>
            <person name="Ezra D."/>
            <person name="Gonzalez J."/>
            <person name="Henrissat B."/>
            <person name="Kuo A."/>
            <person name="Liang C."/>
            <person name="Lipzen A."/>
            <person name="Lutzoni F."/>
            <person name="Magnuson J."/>
            <person name="Mondo S."/>
            <person name="Nolan M."/>
            <person name="Ohm R."/>
            <person name="Pangilinan J."/>
            <person name="Park H.-J."/>
            <person name="Ramirez L."/>
            <person name="Alfaro M."/>
            <person name="Sun H."/>
            <person name="Tritt A."/>
            <person name="Yoshinaga Y."/>
            <person name="Zwiers L.-H."/>
            <person name="Turgeon B."/>
            <person name="Goodwin S."/>
            <person name="Spatafora J."/>
            <person name="Crous P."/>
            <person name="Grigoriev I."/>
        </authorList>
    </citation>
    <scope>NUCLEOTIDE SEQUENCE</scope>
    <source>
        <strain evidence="2">CBS 116005</strain>
    </source>
</reference>
<feature type="signal peptide" evidence="1">
    <location>
        <begin position="1"/>
        <end position="20"/>
    </location>
</feature>
<feature type="chain" id="PRO_5026260643" evidence="1">
    <location>
        <begin position="21"/>
        <end position="57"/>
    </location>
</feature>
<evidence type="ECO:0000256" key="1">
    <source>
        <dbReference type="SAM" id="SignalP"/>
    </source>
</evidence>
<gene>
    <name evidence="2" type="ORF">EJ03DRAFT_326015</name>
</gene>
<keyword evidence="1" id="KW-0732">Signal</keyword>
<organism evidence="2 3">
    <name type="scientific">Teratosphaeria nubilosa</name>
    <dbReference type="NCBI Taxonomy" id="161662"/>
    <lineage>
        <taxon>Eukaryota</taxon>
        <taxon>Fungi</taxon>
        <taxon>Dikarya</taxon>
        <taxon>Ascomycota</taxon>
        <taxon>Pezizomycotina</taxon>
        <taxon>Dothideomycetes</taxon>
        <taxon>Dothideomycetidae</taxon>
        <taxon>Mycosphaerellales</taxon>
        <taxon>Teratosphaeriaceae</taxon>
        <taxon>Teratosphaeria</taxon>
    </lineage>
</organism>
<dbReference type="Proteomes" id="UP000799436">
    <property type="component" value="Unassembled WGS sequence"/>
</dbReference>
<dbReference type="EMBL" id="ML995822">
    <property type="protein sequence ID" value="KAF2770946.1"/>
    <property type="molecule type" value="Genomic_DNA"/>
</dbReference>
<evidence type="ECO:0000313" key="3">
    <source>
        <dbReference type="Proteomes" id="UP000799436"/>
    </source>
</evidence>
<keyword evidence="3" id="KW-1185">Reference proteome</keyword>
<dbReference type="AlphaFoldDB" id="A0A6G1LDL8"/>
<accession>A0A6G1LDL8</accession>